<dbReference type="InterPro" id="IPR029071">
    <property type="entry name" value="Ubiquitin-like_domsf"/>
</dbReference>
<dbReference type="OrthoDB" id="76224at2759"/>
<name>A0A9P6YPD4_RHIOR</name>
<evidence type="ECO:0000313" key="4">
    <source>
        <dbReference type="Proteomes" id="UP000717996"/>
    </source>
</evidence>
<accession>A0A9P6YPD4</accession>
<sequence>MSTVTSIPKHFKPSLSKYSSSFDKETLVDDDKELWLIRVPDNISEKDIEQLKLKAPTSTSTKLAKFEKNNNKYALYRVPTEQFNSVDEDDEDSEKRDHGISGQEMLGFDCLVPCREENGKLVKINKPFEQYLILDEIVDIPDSTALAEAIRDSPVYKREQPEGLKMRFMPAGYYSNHEGPVEQQNNKRAAEAEEEGSEKKKNRQRLIYAGHILKDNDTLLDCKIANGSTVYMAKGAPKAGTAMTSTFLDINNNIIVTPTTTQSILTNLSPALAGTLSNPFDVIGGLGPERTSQLLPTSLHLVALLDDHNSSTTASADCRLP</sequence>
<feature type="region of interest" description="Disordered" evidence="1">
    <location>
        <begin position="175"/>
        <end position="201"/>
    </location>
</feature>
<dbReference type="InterPro" id="IPR013240">
    <property type="entry name" value="DNA-dir_RNA_pol1_su_RPA34"/>
</dbReference>
<dbReference type="Proteomes" id="UP000717996">
    <property type="component" value="Unassembled WGS sequence"/>
</dbReference>
<dbReference type="GO" id="GO:0006360">
    <property type="term" value="P:transcription by RNA polymerase I"/>
    <property type="evidence" value="ECO:0007669"/>
    <property type="project" value="InterPro"/>
</dbReference>
<organism evidence="3 4">
    <name type="scientific">Rhizopus oryzae</name>
    <name type="common">Mucormycosis agent</name>
    <name type="synonym">Rhizopus arrhizus var. delemar</name>
    <dbReference type="NCBI Taxonomy" id="64495"/>
    <lineage>
        <taxon>Eukaryota</taxon>
        <taxon>Fungi</taxon>
        <taxon>Fungi incertae sedis</taxon>
        <taxon>Mucoromycota</taxon>
        <taxon>Mucoromycotina</taxon>
        <taxon>Mucoromycetes</taxon>
        <taxon>Mucorales</taxon>
        <taxon>Mucorineae</taxon>
        <taxon>Rhizopodaceae</taxon>
        <taxon>Rhizopus</taxon>
    </lineage>
</organism>
<dbReference type="PROSITE" id="PS50053">
    <property type="entry name" value="UBIQUITIN_2"/>
    <property type="match status" value="1"/>
</dbReference>
<dbReference type="Pfam" id="PF08208">
    <property type="entry name" value="RNA_polI_A34"/>
    <property type="match status" value="1"/>
</dbReference>
<reference evidence="3" key="1">
    <citation type="journal article" date="2020" name="Microb. Genom.">
        <title>Genetic diversity of clinical and environmental Mucorales isolates obtained from an investigation of mucormycosis cases among solid organ transplant recipients.</title>
        <authorList>
            <person name="Nguyen M.H."/>
            <person name="Kaul D."/>
            <person name="Muto C."/>
            <person name="Cheng S.J."/>
            <person name="Richter R.A."/>
            <person name="Bruno V.M."/>
            <person name="Liu G."/>
            <person name="Beyhan S."/>
            <person name="Sundermann A.J."/>
            <person name="Mounaud S."/>
            <person name="Pasculle A.W."/>
            <person name="Nierman W.C."/>
            <person name="Driscoll E."/>
            <person name="Cumbie R."/>
            <person name="Clancy C.J."/>
            <person name="Dupont C.L."/>
        </authorList>
    </citation>
    <scope>NUCLEOTIDE SEQUENCE</scope>
    <source>
        <strain evidence="3">GL16</strain>
    </source>
</reference>
<evidence type="ECO:0000313" key="3">
    <source>
        <dbReference type="EMBL" id="KAG1553801.1"/>
    </source>
</evidence>
<dbReference type="SUPFAM" id="SSF54236">
    <property type="entry name" value="Ubiquitin-like"/>
    <property type="match status" value="1"/>
</dbReference>
<evidence type="ECO:0000256" key="1">
    <source>
        <dbReference type="SAM" id="MobiDB-lite"/>
    </source>
</evidence>
<dbReference type="PANTHER" id="PTHR28155:SF1">
    <property type="entry name" value="DNA-DIRECTED RNA POLYMERASE I SUBUNIT RPA34.5-DOMAIN-CONTAINING PROTEIN"/>
    <property type="match status" value="1"/>
</dbReference>
<gene>
    <name evidence="3" type="ORF">G6F51_000373</name>
</gene>
<protein>
    <recommendedName>
        <fullName evidence="2">Ubiquitin-like domain-containing protein</fullName>
    </recommendedName>
</protein>
<dbReference type="Gene3D" id="3.10.20.90">
    <property type="entry name" value="Phosphatidylinositol 3-kinase Catalytic Subunit, Chain A, domain 1"/>
    <property type="match status" value="1"/>
</dbReference>
<comment type="caution">
    <text evidence="3">The sequence shown here is derived from an EMBL/GenBank/DDBJ whole genome shotgun (WGS) entry which is preliminary data.</text>
</comment>
<dbReference type="Gene3D" id="6.20.250.70">
    <property type="match status" value="1"/>
</dbReference>
<dbReference type="InterPro" id="IPR053263">
    <property type="entry name" value="Euk_RPA34_RNAP_subunit"/>
</dbReference>
<dbReference type="AlphaFoldDB" id="A0A9P6YPD4"/>
<dbReference type="EMBL" id="JAANIT010000020">
    <property type="protein sequence ID" value="KAG1553801.1"/>
    <property type="molecule type" value="Genomic_DNA"/>
</dbReference>
<dbReference type="PANTHER" id="PTHR28155">
    <property type="entry name" value="ACR243WP"/>
    <property type="match status" value="1"/>
</dbReference>
<dbReference type="InterPro" id="IPR000626">
    <property type="entry name" value="Ubiquitin-like_dom"/>
</dbReference>
<evidence type="ECO:0000259" key="2">
    <source>
        <dbReference type="PROSITE" id="PS50053"/>
    </source>
</evidence>
<proteinExistence type="predicted"/>
<feature type="domain" description="Ubiquitin-like" evidence="2">
    <location>
        <begin position="202"/>
        <end position="232"/>
    </location>
</feature>